<feature type="transmembrane region" description="Helical" evidence="5">
    <location>
        <begin position="388"/>
        <end position="410"/>
    </location>
</feature>
<accession>A0ABW0LJQ6</accession>
<reference evidence="8" key="1">
    <citation type="journal article" date="2019" name="Int. J. Syst. Evol. Microbiol.">
        <title>The Global Catalogue of Microorganisms (GCM) 10K type strain sequencing project: providing services to taxonomists for standard genome sequencing and annotation.</title>
        <authorList>
            <consortium name="The Broad Institute Genomics Platform"/>
            <consortium name="The Broad Institute Genome Sequencing Center for Infectious Disease"/>
            <person name="Wu L."/>
            <person name="Ma J."/>
        </authorList>
    </citation>
    <scope>NUCLEOTIDE SEQUENCE [LARGE SCALE GENOMIC DNA]</scope>
    <source>
        <strain evidence="8">CGMCC 1.12237</strain>
    </source>
</reference>
<feature type="transmembrane region" description="Helical" evidence="5">
    <location>
        <begin position="20"/>
        <end position="41"/>
    </location>
</feature>
<evidence type="ECO:0000256" key="5">
    <source>
        <dbReference type="SAM" id="Phobius"/>
    </source>
</evidence>
<evidence type="ECO:0000256" key="4">
    <source>
        <dbReference type="ARBA" id="ARBA00023136"/>
    </source>
</evidence>
<dbReference type="PANTHER" id="PTHR43027:SF1">
    <property type="entry name" value="DOXORUBICIN RESISTANCE ABC TRANSPORTER PERMEASE PROTEIN DRRC-RELATED"/>
    <property type="match status" value="1"/>
</dbReference>
<comment type="caution">
    <text evidence="7">The sequence shown here is derived from an EMBL/GenBank/DDBJ whole genome shotgun (WGS) entry which is preliminary data.</text>
</comment>
<dbReference type="PANTHER" id="PTHR43027">
    <property type="entry name" value="DOXORUBICIN RESISTANCE ABC TRANSPORTER PERMEASE PROTEIN DRRC-RELATED"/>
    <property type="match status" value="1"/>
</dbReference>
<evidence type="ECO:0000313" key="8">
    <source>
        <dbReference type="Proteomes" id="UP001596147"/>
    </source>
</evidence>
<keyword evidence="8" id="KW-1185">Reference proteome</keyword>
<evidence type="ECO:0000259" key="6">
    <source>
        <dbReference type="Pfam" id="PF12698"/>
    </source>
</evidence>
<dbReference type="Pfam" id="PF12698">
    <property type="entry name" value="ABC2_membrane_3"/>
    <property type="match status" value="1"/>
</dbReference>
<keyword evidence="3 5" id="KW-1133">Transmembrane helix</keyword>
<dbReference type="RefSeq" id="WP_382350126.1">
    <property type="nucleotide sequence ID" value="NZ_JBHSMC010000011.1"/>
</dbReference>
<feature type="transmembrane region" description="Helical" evidence="5">
    <location>
        <begin position="257"/>
        <end position="278"/>
    </location>
</feature>
<dbReference type="EMBL" id="JBHSMC010000011">
    <property type="protein sequence ID" value="MFC5464783.1"/>
    <property type="molecule type" value="Genomic_DNA"/>
</dbReference>
<comment type="subcellular location">
    <subcellularLocation>
        <location evidence="1">Membrane</location>
        <topology evidence="1">Multi-pass membrane protein</topology>
    </subcellularLocation>
</comment>
<dbReference type="InterPro" id="IPR013525">
    <property type="entry name" value="ABC2_TM"/>
</dbReference>
<evidence type="ECO:0000313" key="7">
    <source>
        <dbReference type="EMBL" id="MFC5464783.1"/>
    </source>
</evidence>
<sequence>MGPFFQKDLLVFWRDRKEILIALLLPIVIIFVLNIAFSGLFKKDSSMETIHVGIVHEENAEIGMQQFTNHVQELDIPVSEKEAILTQAENIQPISLVEQLLNGPELQEWVDTKQLSEAEAKELVEAGELDAIIKIPSGFTNSVLSSILLGKEPAVPLAILAEKESAALSALEEIVSIYMDSLNMEFALGGVEVAEVNMPQGGVETVEGKETYNISQYFTIAISTLFALFIAQTVAIKTSTEKRERVFNRIILTDRNPIHYLLGKTTATFILSWLQVMITITLSQLILDVFPDKSLEFWVGLILANTIFALAIAGLSAVFTGITLNLEDANAASGIFTLITMGFGVLGGSFFPLQALPEFMQKIGEWTPNGLTQTLLVQWIQYSNLQDIIMPLFFLALFFVICMMIAFFIFPRRGRA</sequence>
<keyword evidence="4 5" id="KW-0472">Membrane</keyword>
<gene>
    <name evidence="7" type="ORF">ACFPM4_08455</name>
</gene>
<dbReference type="Proteomes" id="UP001596147">
    <property type="component" value="Unassembled WGS sequence"/>
</dbReference>
<feature type="transmembrane region" description="Helical" evidence="5">
    <location>
        <begin position="331"/>
        <end position="351"/>
    </location>
</feature>
<organism evidence="7 8">
    <name type="scientific">Lederbergia graminis</name>
    <dbReference type="NCBI Taxonomy" id="735518"/>
    <lineage>
        <taxon>Bacteria</taxon>
        <taxon>Bacillati</taxon>
        <taxon>Bacillota</taxon>
        <taxon>Bacilli</taxon>
        <taxon>Bacillales</taxon>
        <taxon>Bacillaceae</taxon>
        <taxon>Lederbergia</taxon>
    </lineage>
</organism>
<evidence type="ECO:0000256" key="3">
    <source>
        <dbReference type="ARBA" id="ARBA00022989"/>
    </source>
</evidence>
<feature type="domain" description="ABC-2 type transporter transmembrane" evidence="6">
    <location>
        <begin position="18"/>
        <end position="408"/>
    </location>
</feature>
<dbReference type="Gene3D" id="3.40.1710.10">
    <property type="entry name" value="abc type-2 transporter like domain"/>
    <property type="match status" value="1"/>
</dbReference>
<feature type="transmembrane region" description="Helical" evidence="5">
    <location>
        <begin position="298"/>
        <end position="319"/>
    </location>
</feature>
<name>A0ABW0LJQ6_9BACI</name>
<dbReference type="InterPro" id="IPR052902">
    <property type="entry name" value="ABC-2_transporter"/>
</dbReference>
<protein>
    <submittedName>
        <fullName evidence="7">ABC transporter permease</fullName>
    </submittedName>
</protein>
<proteinExistence type="predicted"/>
<evidence type="ECO:0000256" key="1">
    <source>
        <dbReference type="ARBA" id="ARBA00004141"/>
    </source>
</evidence>
<evidence type="ECO:0000256" key="2">
    <source>
        <dbReference type="ARBA" id="ARBA00022692"/>
    </source>
</evidence>
<keyword evidence="2 5" id="KW-0812">Transmembrane</keyword>
<feature type="transmembrane region" description="Helical" evidence="5">
    <location>
        <begin position="217"/>
        <end position="236"/>
    </location>
</feature>